<sequence>MKMEMTSLLGLSLYTLNGTYVGRIKDVVIDSSEGAITSLAVVDVNESLFDVRGKGVYLPYRWITAVDDVALMVHPVRVSRREEETEEEEADFRAAVR</sequence>
<name>A0A832RXV1_9EURY</name>
<organism evidence="2 3">
    <name type="scientific">Methermicoccus shengliensis</name>
    <dbReference type="NCBI Taxonomy" id="660064"/>
    <lineage>
        <taxon>Archaea</taxon>
        <taxon>Methanobacteriati</taxon>
        <taxon>Methanobacteriota</taxon>
        <taxon>Stenosarchaea group</taxon>
        <taxon>Methanomicrobia</taxon>
        <taxon>Methanosarcinales</taxon>
        <taxon>Methermicoccaceae</taxon>
        <taxon>Methermicoccus</taxon>
    </lineage>
</organism>
<evidence type="ECO:0000313" key="2">
    <source>
        <dbReference type="EMBL" id="HIH70314.1"/>
    </source>
</evidence>
<evidence type="ECO:0000313" key="3">
    <source>
        <dbReference type="Proteomes" id="UP000600363"/>
    </source>
</evidence>
<dbReference type="SUPFAM" id="SSF50346">
    <property type="entry name" value="PRC-barrel domain"/>
    <property type="match status" value="1"/>
</dbReference>
<dbReference type="InterPro" id="IPR011033">
    <property type="entry name" value="PRC_barrel-like_sf"/>
</dbReference>
<evidence type="ECO:0000259" key="1">
    <source>
        <dbReference type="Pfam" id="PF05239"/>
    </source>
</evidence>
<reference evidence="2" key="1">
    <citation type="journal article" date="2020" name="bioRxiv">
        <title>A rank-normalized archaeal taxonomy based on genome phylogeny resolves widespread incomplete and uneven classifications.</title>
        <authorList>
            <person name="Rinke C."/>
            <person name="Chuvochina M."/>
            <person name="Mussig A.J."/>
            <person name="Chaumeil P.-A."/>
            <person name="Waite D.W."/>
            <person name="Whitman W.B."/>
            <person name="Parks D.H."/>
            <person name="Hugenholtz P."/>
        </authorList>
    </citation>
    <scope>NUCLEOTIDE SEQUENCE</scope>
    <source>
        <strain evidence="2">UBA12518</strain>
    </source>
</reference>
<dbReference type="Proteomes" id="UP000600363">
    <property type="component" value="Unassembled WGS sequence"/>
</dbReference>
<feature type="domain" description="PRC-barrel" evidence="1">
    <location>
        <begin position="5"/>
        <end position="70"/>
    </location>
</feature>
<dbReference type="Pfam" id="PF05239">
    <property type="entry name" value="PRC"/>
    <property type="match status" value="1"/>
</dbReference>
<gene>
    <name evidence="2" type="ORF">HA299_06875</name>
</gene>
<comment type="caution">
    <text evidence="2">The sequence shown here is derived from an EMBL/GenBank/DDBJ whole genome shotgun (WGS) entry which is preliminary data.</text>
</comment>
<protein>
    <submittedName>
        <fullName evidence="2">Photosystem reaction center subunit H</fullName>
    </submittedName>
</protein>
<dbReference type="PANTHER" id="PTHR38137">
    <property type="entry name" value="PRC-BARREL DOMAIN PROTEIN"/>
    <property type="match status" value="1"/>
</dbReference>
<dbReference type="Gene3D" id="2.30.30.240">
    <property type="entry name" value="PRC-barrel domain"/>
    <property type="match status" value="1"/>
</dbReference>
<dbReference type="RefSeq" id="WP_042684552.1">
    <property type="nucleotide sequence ID" value="NZ_DUIH01000021.1"/>
</dbReference>
<dbReference type="InterPro" id="IPR027275">
    <property type="entry name" value="PRC-brl_dom"/>
</dbReference>
<accession>A0A832RXV1</accession>
<dbReference type="PANTHER" id="PTHR38137:SF1">
    <property type="entry name" value="PRC-BARREL DOMAIN-CONTAINING PROTEIN"/>
    <property type="match status" value="1"/>
</dbReference>
<proteinExistence type="predicted"/>
<dbReference type="EMBL" id="DUIH01000021">
    <property type="protein sequence ID" value="HIH70314.1"/>
    <property type="molecule type" value="Genomic_DNA"/>
</dbReference>
<dbReference type="AlphaFoldDB" id="A0A832RXV1"/>